<feature type="transmembrane region" description="Helical" evidence="2">
    <location>
        <begin position="12"/>
        <end position="32"/>
    </location>
</feature>
<dbReference type="InterPro" id="IPR008983">
    <property type="entry name" value="Tumour_necrosis_fac-like_dom"/>
</dbReference>
<evidence type="ECO:0000256" key="2">
    <source>
        <dbReference type="SAM" id="Phobius"/>
    </source>
</evidence>
<dbReference type="Pfam" id="PF00229">
    <property type="entry name" value="TNF"/>
    <property type="match status" value="1"/>
</dbReference>
<dbReference type="EMBL" id="JAFJMO010000012">
    <property type="protein sequence ID" value="KAJ8260977.1"/>
    <property type="molecule type" value="Genomic_DNA"/>
</dbReference>
<name>A0A9Q1D6Z6_CONCO</name>
<dbReference type="GO" id="GO:0016020">
    <property type="term" value="C:membrane"/>
    <property type="evidence" value="ECO:0007669"/>
    <property type="project" value="InterPro"/>
</dbReference>
<dbReference type="PROSITE" id="PS50049">
    <property type="entry name" value="THD_2"/>
    <property type="match status" value="1"/>
</dbReference>
<gene>
    <name evidence="4" type="ORF">COCON_G00167000</name>
</gene>
<dbReference type="GO" id="GO:0006955">
    <property type="term" value="P:immune response"/>
    <property type="evidence" value="ECO:0007669"/>
    <property type="project" value="InterPro"/>
</dbReference>
<comment type="similarity">
    <text evidence="1">Belongs to the tumor necrosis factor family.</text>
</comment>
<evidence type="ECO:0000313" key="4">
    <source>
        <dbReference type="EMBL" id="KAJ8260977.1"/>
    </source>
</evidence>
<dbReference type="AlphaFoldDB" id="A0A9Q1D6Z6"/>
<comment type="caution">
    <text evidence="4">The sequence shown here is derived from an EMBL/GenBank/DDBJ whole genome shotgun (WGS) entry which is preliminary data.</text>
</comment>
<proteinExistence type="inferred from homology"/>
<feature type="domain" description="THD" evidence="3">
    <location>
        <begin position="64"/>
        <end position="213"/>
    </location>
</feature>
<evidence type="ECO:0000259" key="3">
    <source>
        <dbReference type="PROSITE" id="PS50049"/>
    </source>
</evidence>
<keyword evidence="2" id="KW-0812">Transmembrane</keyword>
<dbReference type="GO" id="GO:0005164">
    <property type="term" value="F:tumor necrosis factor receptor binding"/>
    <property type="evidence" value="ECO:0007669"/>
    <property type="project" value="InterPro"/>
</dbReference>
<reference evidence="4" key="1">
    <citation type="journal article" date="2023" name="Science">
        <title>Genome structures resolve the early diversification of teleost fishes.</title>
        <authorList>
            <person name="Parey E."/>
            <person name="Louis A."/>
            <person name="Montfort J."/>
            <person name="Bouchez O."/>
            <person name="Roques C."/>
            <person name="Iampietro C."/>
            <person name="Lluch J."/>
            <person name="Castinel A."/>
            <person name="Donnadieu C."/>
            <person name="Desvignes T."/>
            <person name="Floi Bucao C."/>
            <person name="Jouanno E."/>
            <person name="Wen M."/>
            <person name="Mejri S."/>
            <person name="Dirks R."/>
            <person name="Jansen H."/>
            <person name="Henkel C."/>
            <person name="Chen W.J."/>
            <person name="Zahm M."/>
            <person name="Cabau C."/>
            <person name="Klopp C."/>
            <person name="Thompson A.W."/>
            <person name="Robinson-Rechavi M."/>
            <person name="Braasch I."/>
            <person name="Lecointre G."/>
            <person name="Bobe J."/>
            <person name="Postlethwait J.H."/>
            <person name="Berthelot C."/>
            <person name="Roest Crollius H."/>
            <person name="Guiguen Y."/>
        </authorList>
    </citation>
    <scope>NUCLEOTIDE SEQUENCE</scope>
    <source>
        <strain evidence="4">Concon-B</strain>
    </source>
</reference>
<evidence type="ECO:0000313" key="5">
    <source>
        <dbReference type="Proteomes" id="UP001152803"/>
    </source>
</evidence>
<accession>A0A9Q1D6Z6</accession>
<keyword evidence="2" id="KW-0472">Membrane</keyword>
<sequence length="218" mass="23847">MRTELSVTRVRLVLVGMALALAAAAGFLIGVFSELKGRPHLNTPRPQGIVPLNVTELAGLFSSSKASMILKATACKEQTMGQIRWASVHNSQPAALVEDERWIRVHESGLYLLFFQAVYQLSAAAAGPGNGTLALEFRVLLRCQEQEPRQSTVEFSSAFHTHCWGSREADVTLSQSVLLQAEAGDHIAVNASHRHLMDYHANPLSSFLTLLKFSDADH</sequence>
<dbReference type="OrthoDB" id="8940744at2759"/>
<organism evidence="4 5">
    <name type="scientific">Conger conger</name>
    <name type="common">Conger eel</name>
    <name type="synonym">Muraena conger</name>
    <dbReference type="NCBI Taxonomy" id="82655"/>
    <lineage>
        <taxon>Eukaryota</taxon>
        <taxon>Metazoa</taxon>
        <taxon>Chordata</taxon>
        <taxon>Craniata</taxon>
        <taxon>Vertebrata</taxon>
        <taxon>Euteleostomi</taxon>
        <taxon>Actinopterygii</taxon>
        <taxon>Neopterygii</taxon>
        <taxon>Teleostei</taxon>
        <taxon>Anguilliformes</taxon>
        <taxon>Congridae</taxon>
        <taxon>Conger</taxon>
    </lineage>
</organism>
<evidence type="ECO:0000256" key="1">
    <source>
        <dbReference type="ARBA" id="ARBA00008670"/>
    </source>
</evidence>
<dbReference type="SUPFAM" id="SSF49842">
    <property type="entry name" value="TNF-like"/>
    <property type="match status" value="1"/>
</dbReference>
<dbReference type="InterPro" id="IPR006052">
    <property type="entry name" value="TNF_dom"/>
</dbReference>
<keyword evidence="5" id="KW-1185">Reference proteome</keyword>
<keyword evidence="2" id="KW-1133">Transmembrane helix</keyword>
<protein>
    <recommendedName>
        <fullName evidence="3">THD domain-containing protein</fullName>
    </recommendedName>
</protein>
<dbReference type="Proteomes" id="UP001152803">
    <property type="component" value="Unassembled WGS sequence"/>
</dbReference>
<dbReference type="Gene3D" id="2.60.120.40">
    <property type="match status" value="1"/>
</dbReference>